<keyword evidence="1" id="KW-0472">Membrane</keyword>
<gene>
    <name evidence="2" type="ORF">ABT39_MTgene3256</name>
</gene>
<keyword evidence="2" id="KW-0496">Mitochondrion</keyword>
<keyword evidence="1" id="KW-1133">Transmembrane helix</keyword>
<feature type="transmembrane region" description="Helical" evidence="1">
    <location>
        <begin position="27"/>
        <end position="48"/>
    </location>
</feature>
<dbReference type="EMBL" id="LKAM01000002">
    <property type="protein sequence ID" value="KUM50028.1"/>
    <property type="molecule type" value="Genomic_DNA"/>
</dbReference>
<comment type="caution">
    <text evidence="2">The sequence shown here is derived from an EMBL/GenBank/DDBJ whole genome shotgun (WGS) entry which is preliminary data.</text>
</comment>
<evidence type="ECO:0000256" key="1">
    <source>
        <dbReference type="SAM" id="Phobius"/>
    </source>
</evidence>
<evidence type="ECO:0000313" key="2">
    <source>
        <dbReference type="EMBL" id="KUM50028.1"/>
    </source>
</evidence>
<sequence>MLLLGLDLTWMLVMLNKLVPLKKPTPLPLLLSILMLGKPLLVHLYIALNKHSDDLFL</sequence>
<organism evidence="2">
    <name type="scientific">Picea glauca</name>
    <name type="common">White spruce</name>
    <name type="synonym">Pinus glauca</name>
    <dbReference type="NCBI Taxonomy" id="3330"/>
    <lineage>
        <taxon>Eukaryota</taxon>
        <taxon>Viridiplantae</taxon>
        <taxon>Streptophyta</taxon>
        <taxon>Embryophyta</taxon>
        <taxon>Tracheophyta</taxon>
        <taxon>Spermatophyta</taxon>
        <taxon>Pinopsida</taxon>
        <taxon>Pinidae</taxon>
        <taxon>Conifers I</taxon>
        <taxon>Pinales</taxon>
        <taxon>Pinaceae</taxon>
        <taxon>Picea</taxon>
    </lineage>
</organism>
<protein>
    <submittedName>
        <fullName evidence="2">Uncharacterized protein</fullName>
    </submittedName>
</protein>
<name>A0A117NII6_PICGL</name>
<proteinExistence type="predicted"/>
<reference evidence="2" key="1">
    <citation type="journal article" date="2015" name="Genome Biol. Evol.">
        <title>Organellar Genomes of White Spruce (Picea glauca): Assembly and Annotation.</title>
        <authorList>
            <person name="Jackman S.D."/>
            <person name="Warren R.L."/>
            <person name="Gibb E.A."/>
            <person name="Vandervalk B.P."/>
            <person name="Mohamadi H."/>
            <person name="Chu J."/>
            <person name="Raymond A."/>
            <person name="Pleasance S."/>
            <person name="Coope R."/>
            <person name="Wildung M.R."/>
            <person name="Ritland C.E."/>
            <person name="Bousquet J."/>
            <person name="Jones S.J."/>
            <person name="Bohlmann J."/>
            <person name="Birol I."/>
        </authorList>
    </citation>
    <scope>NUCLEOTIDE SEQUENCE [LARGE SCALE GENOMIC DNA]</scope>
    <source>
        <tissue evidence="2">Flushing bud</tissue>
    </source>
</reference>
<geneLocation type="mitochondrion" evidence="2"/>
<accession>A0A117NII6</accession>
<keyword evidence="1" id="KW-0812">Transmembrane</keyword>
<dbReference type="AlphaFoldDB" id="A0A117NII6"/>